<protein>
    <submittedName>
        <fullName evidence="3">Uncharacterized protein</fullName>
    </submittedName>
</protein>
<sequence>MWPPRCLSSRFLLIPRRLFTSATTDNLSATSLQDIARFGARVVSLDLRTSNDLICRQLMCEHVGDACACRLALALERVPRLRRLDLSNNRLRALPDAVYALQHLEWLDVRQNCLTTLSTDLAKLTQLQTLDVRSNNLKTLPIEQLETLEKLETICVTGNVDLIRTFESLEMSKRLRATFVLA</sequence>
<dbReference type="Gene3D" id="3.80.10.10">
    <property type="entry name" value="Ribonuclease Inhibitor"/>
    <property type="match status" value="1"/>
</dbReference>
<dbReference type="Proteomes" id="UP001162031">
    <property type="component" value="Unassembled WGS sequence"/>
</dbReference>
<dbReference type="PANTHER" id="PTHR48051:SF1">
    <property type="entry name" value="RAS SUPPRESSOR PROTEIN 1"/>
    <property type="match status" value="1"/>
</dbReference>
<evidence type="ECO:0000313" key="3">
    <source>
        <dbReference type="EMBL" id="CAI5741531.1"/>
    </source>
</evidence>
<dbReference type="InterPro" id="IPR003591">
    <property type="entry name" value="Leu-rich_rpt_typical-subtyp"/>
</dbReference>
<evidence type="ECO:0000256" key="1">
    <source>
        <dbReference type="ARBA" id="ARBA00022614"/>
    </source>
</evidence>
<dbReference type="SMART" id="SM00369">
    <property type="entry name" value="LRR_TYP"/>
    <property type="match status" value="3"/>
</dbReference>
<dbReference type="PANTHER" id="PTHR48051">
    <property type="match status" value="1"/>
</dbReference>
<comment type="caution">
    <text evidence="3">The sequence shown here is derived from an EMBL/GenBank/DDBJ whole genome shotgun (WGS) entry which is preliminary data.</text>
</comment>
<dbReference type="PROSITE" id="PS51450">
    <property type="entry name" value="LRR"/>
    <property type="match status" value="1"/>
</dbReference>
<name>A0AAV0V1U2_HYABA</name>
<proteinExistence type="predicted"/>
<evidence type="ECO:0000313" key="4">
    <source>
        <dbReference type="Proteomes" id="UP001162031"/>
    </source>
</evidence>
<dbReference type="GO" id="GO:0005737">
    <property type="term" value="C:cytoplasm"/>
    <property type="evidence" value="ECO:0007669"/>
    <property type="project" value="TreeGrafter"/>
</dbReference>
<evidence type="ECO:0000256" key="2">
    <source>
        <dbReference type="ARBA" id="ARBA00022737"/>
    </source>
</evidence>
<keyword evidence="1" id="KW-0433">Leucine-rich repeat</keyword>
<dbReference type="Pfam" id="PF13855">
    <property type="entry name" value="LRR_8"/>
    <property type="match status" value="1"/>
</dbReference>
<organism evidence="3 4">
    <name type="scientific">Hyaloperonospora brassicae</name>
    <name type="common">Brassica downy mildew</name>
    <name type="synonym">Peronospora brassicae</name>
    <dbReference type="NCBI Taxonomy" id="162125"/>
    <lineage>
        <taxon>Eukaryota</taxon>
        <taxon>Sar</taxon>
        <taxon>Stramenopiles</taxon>
        <taxon>Oomycota</taxon>
        <taxon>Peronosporomycetes</taxon>
        <taxon>Peronosporales</taxon>
        <taxon>Peronosporaceae</taxon>
        <taxon>Hyaloperonospora</taxon>
    </lineage>
</organism>
<dbReference type="InterPro" id="IPR050216">
    <property type="entry name" value="LRR_domain-containing"/>
</dbReference>
<dbReference type="InterPro" id="IPR032675">
    <property type="entry name" value="LRR_dom_sf"/>
</dbReference>
<dbReference type="InterPro" id="IPR001611">
    <property type="entry name" value="Leu-rich_rpt"/>
</dbReference>
<dbReference type="AlphaFoldDB" id="A0AAV0V1U2"/>
<dbReference type="SUPFAM" id="SSF52075">
    <property type="entry name" value="Outer arm dynein light chain 1"/>
    <property type="match status" value="1"/>
</dbReference>
<reference evidence="3" key="1">
    <citation type="submission" date="2022-12" db="EMBL/GenBank/DDBJ databases">
        <authorList>
            <person name="Webb A."/>
        </authorList>
    </citation>
    <scope>NUCLEOTIDE SEQUENCE</scope>
    <source>
        <strain evidence="3">Hp1</strain>
    </source>
</reference>
<dbReference type="EMBL" id="CANTFL010001450">
    <property type="protein sequence ID" value="CAI5741531.1"/>
    <property type="molecule type" value="Genomic_DNA"/>
</dbReference>
<gene>
    <name evidence="3" type="ORF">HBR001_LOCUS8529</name>
</gene>
<keyword evidence="2" id="KW-0677">Repeat</keyword>
<keyword evidence="4" id="KW-1185">Reference proteome</keyword>
<accession>A0AAV0V1U2</accession>
<dbReference type="SMART" id="SM00364">
    <property type="entry name" value="LRR_BAC"/>
    <property type="match status" value="3"/>
</dbReference>
<dbReference type="PRINTS" id="PR00019">
    <property type="entry name" value="LEURICHRPT"/>
</dbReference>